<dbReference type="EMBL" id="JACJFM010000008">
    <property type="protein sequence ID" value="MBB1486624.1"/>
    <property type="molecule type" value="Genomic_DNA"/>
</dbReference>
<keyword evidence="2" id="KW-1133">Transmembrane helix</keyword>
<organism evidence="4 5">
    <name type="scientific">Oceanospirillum sediminis</name>
    <dbReference type="NCBI Taxonomy" id="2760088"/>
    <lineage>
        <taxon>Bacteria</taxon>
        <taxon>Pseudomonadati</taxon>
        <taxon>Pseudomonadota</taxon>
        <taxon>Gammaproteobacteria</taxon>
        <taxon>Oceanospirillales</taxon>
        <taxon>Oceanospirillaceae</taxon>
        <taxon>Oceanospirillum</taxon>
    </lineage>
</organism>
<dbReference type="Gene3D" id="3.10.450.240">
    <property type="match status" value="1"/>
</dbReference>
<reference evidence="4 5" key="1">
    <citation type="submission" date="2020-08" db="EMBL/GenBank/DDBJ databases">
        <title>Oceanospirillum sp. nov. isolated from marine sediment.</title>
        <authorList>
            <person name="Ji X."/>
        </authorList>
    </citation>
    <scope>NUCLEOTIDE SEQUENCE [LARGE SCALE GENOMIC DNA]</scope>
    <source>
        <strain evidence="4 5">D5</strain>
    </source>
</reference>
<feature type="region of interest" description="Disordered" evidence="1">
    <location>
        <begin position="28"/>
        <end position="60"/>
    </location>
</feature>
<dbReference type="SUPFAM" id="SSF54427">
    <property type="entry name" value="NTF2-like"/>
    <property type="match status" value="1"/>
</dbReference>
<dbReference type="InterPro" id="IPR032710">
    <property type="entry name" value="NTF2-like_dom_sf"/>
</dbReference>
<name>A0A839IPM1_9GAMM</name>
<sequence>MQRMFVWFFAFFLVLGTGIEQAEAKRLGSGKSSGTYSRQATAPTNNQSTLTQPGKTQTAGATAAKGSKLKSFLGPLAALAAGGLLAAMLFGEGFEGFQIMDFLLIALVLFIVFKLISRKKKQAMASPAGAYQKQAHDQGQQPFNTDLMGGGSSSAAPQMNQVPEWFNEASFVERAKGHFVHLQKAWDNNDLSEIQEFVTPEMYNILAEERRSLTEEPKTEVVKLDARLGHISQQGSLVEASIVFSGQLRENSSVPSDFMETWHMVRDMRTENANWYLQGIEQNN</sequence>
<dbReference type="Pfam" id="PF04280">
    <property type="entry name" value="Tim44"/>
    <property type="match status" value="1"/>
</dbReference>
<feature type="region of interest" description="Disordered" evidence="1">
    <location>
        <begin position="128"/>
        <end position="156"/>
    </location>
</feature>
<keyword evidence="5" id="KW-1185">Reference proteome</keyword>
<dbReference type="Proteomes" id="UP000565262">
    <property type="component" value="Unassembled WGS sequence"/>
</dbReference>
<feature type="compositionally biased region" description="Low complexity" evidence="1">
    <location>
        <begin position="51"/>
        <end position="60"/>
    </location>
</feature>
<gene>
    <name evidence="4" type="ORF">H4O21_08375</name>
</gene>
<feature type="domain" description="Tim44-like" evidence="3">
    <location>
        <begin position="152"/>
        <end position="282"/>
    </location>
</feature>
<dbReference type="InterPro" id="IPR007379">
    <property type="entry name" value="Tim44-like_dom"/>
</dbReference>
<keyword evidence="2" id="KW-0472">Membrane</keyword>
<dbReference type="PANTHER" id="PTHR41542">
    <property type="entry name" value="BLL5807 PROTEIN"/>
    <property type="match status" value="1"/>
</dbReference>
<protein>
    <submittedName>
        <fullName evidence="4">TIM44-like domain-containing protein</fullName>
    </submittedName>
</protein>
<dbReference type="AlphaFoldDB" id="A0A839IPM1"/>
<dbReference type="SMART" id="SM00978">
    <property type="entry name" value="Tim44"/>
    <property type="match status" value="1"/>
</dbReference>
<evidence type="ECO:0000256" key="2">
    <source>
        <dbReference type="SAM" id="Phobius"/>
    </source>
</evidence>
<evidence type="ECO:0000313" key="5">
    <source>
        <dbReference type="Proteomes" id="UP000565262"/>
    </source>
</evidence>
<dbReference type="PANTHER" id="PTHR41542:SF1">
    <property type="entry name" value="BLL5807 PROTEIN"/>
    <property type="match status" value="1"/>
</dbReference>
<accession>A0A839IPM1</accession>
<evidence type="ECO:0000313" key="4">
    <source>
        <dbReference type="EMBL" id="MBB1486624.1"/>
    </source>
</evidence>
<evidence type="ECO:0000256" key="1">
    <source>
        <dbReference type="SAM" id="MobiDB-lite"/>
    </source>
</evidence>
<feature type="transmembrane region" description="Helical" evidence="2">
    <location>
        <begin position="97"/>
        <end position="116"/>
    </location>
</feature>
<comment type="caution">
    <text evidence="4">The sequence shown here is derived from an EMBL/GenBank/DDBJ whole genome shotgun (WGS) entry which is preliminary data.</text>
</comment>
<proteinExistence type="predicted"/>
<feature type="transmembrane region" description="Helical" evidence="2">
    <location>
        <begin position="72"/>
        <end position="90"/>
    </location>
</feature>
<evidence type="ECO:0000259" key="3">
    <source>
        <dbReference type="SMART" id="SM00978"/>
    </source>
</evidence>
<feature type="compositionally biased region" description="Polar residues" evidence="1">
    <location>
        <begin position="30"/>
        <end position="50"/>
    </location>
</feature>
<keyword evidence="2" id="KW-0812">Transmembrane</keyword>